<comment type="caution">
    <text evidence="2">The sequence shown here is derived from an EMBL/GenBank/DDBJ whole genome shotgun (WGS) entry which is preliminary data.</text>
</comment>
<organism evidence="2 3">
    <name type="scientific">Catenovulum maritimum</name>
    <dbReference type="NCBI Taxonomy" id="1513271"/>
    <lineage>
        <taxon>Bacteria</taxon>
        <taxon>Pseudomonadati</taxon>
        <taxon>Pseudomonadota</taxon>
        <taxon>Gammaproteobacteria</taxon>
        <taxon>Alteromonadales</taxon>
        <taxon>Alteromonadaceae</taxon>
        <taxon>Catenovulum</taxon>
    </lineage>
</organism>
<evidence type="ECO:0000313" key="3">
    <source>
        <dbReference type="Proteomes" id="UP000037600"/>
    </source>
</evidence>
<dbReference type="OrthoDB" id="547680at2"/>
<proteinExistence type="predicted"/>
<sequence>MLPYQLFIKFLYLTCFWLGAFSAGAADIVNIVKGQSAFDTRNKYTDAVLRSTLEQSTDKYGPYVLNYVKEVIPTPRISQFLADDHLLNVAIALTNKEWERDLITIRIPIRKGLLNYRLLLINRKNSDKFKNIKTVEDLKKLSVGLRKTWVTHGVMSDLGFSIVDAFAYDAIFSMLQKQRFDYIPRGIYEIYDELEARKELTDLMIEPNLALHIPAPIYMFVSPAHPRIAKRLEYGLNKMVVTGRLNQIFDDFYGDLIKRAQLHKRLILEVGNQQLPEKTPIHDKSLWIDILNQQK</sequence>
<gene>
    <name evidence="2" type="ORF">XM47_01540</name>
</gene>
<dbReference type="STRING" id="1513271.XM47_01540"/>
<reference evidence="2 3" key="1">
    <citation type="submission" date="2015-04" db="EMBL/GenBank/DDBJ databases">
        <title>Draft Genome Sequence of the Novel Agar-Digesting Marine Bacterium Q1.</title>
        <authorList>
            <person name="Li Y."/>
            <person name="Li D."/>
            <person name="Chen G."/>
            <person name="Du Z."/>
        </authorList>
    </citation>
    <scope>NUCLEOTIDE SEQUENCE [LARGE SCALE GENOMIC DNA]</scope>
    <source>
        <strain evidence="2 3">Q1</strain>
    </source>
</reference>
<evidence type="ECO:0000256" key="1">
    <source>
        <dbReference type="SAM" id="SignalP"/>
    </source>
</evidence>
<dbReference type="Proteomes" id="UP000037600">
    <property type="component" value="Unassembled WGS sequence"/>
</dbReference>
<keyword evidence="1" id="KW-0732">Signal</keyword>
<name>A0A0J8GVL2_9ALTE</name>
<dbReference type="EMBL" id="LAZL01000002">
    <property type="protein sequence ID" value="KMT66825.1"/>
    <property type="molecule type" value="Genomic_DNA"/>
</dbReference>
<feature type="chain" id="PRO_5005299017" evidence="1">
    <location>
        <begin position="26"/>
        <end position="295"/>
    </location>
</feature>
<accession>A0A0J8GVL2</accession>
<dbReference type="AlphaFoldDB" id="A0A0J8GVL2"/>
<protein>
    <submittedName>
        <fullName evidence="2">Uncharacterized protein</fullName>
    </submittedName>
</protein>
<dbReference type="SUPFAM" id="SSF53850">
    <property type="entry name" value="Periplasmic binding protein-like II"/>
    <property type="match status" value="1"/>
</dbReference>
<feature type="signal peptide" evidence="1">
    <location>
        <begin position="1"/>
        <end position="25"/>
    </location>
</feature>
<keyword evidence="3" id="KW-1185">Reference proteome</keyword>
<evidence type="ECO:0000313" key="2">
    <source>
        <dbReference type="EMBL" id="KMT66825.1"/>
    </source>
</evidence>